<dbReference type="GO" id="GO:0043657">
    <property type="term" value="C:host cell"/>
    <property type="evidence" value="ECO:0007669"/>
    <property type="project" value="UniProtKB-SubCell"/>
</dbReference>
<keyword evidence="3" id="KW-1185">Reference proteome</keyword>
<dbReference type="AlphaFoldDB" id="A0A5N6MJA8"/>
<dbReference type="OrthoDB" id="1293503at2759"/>
<sequence length="579" mass="67329">MDKEYGESSSRYHPKNKNYEFSMPYHKGIPNPETGSSNTINTINIDCIFDLQKRQEVIDKWNTEISLIIQSNPDEFVSSKAVLLLIEHKSAGIIKDFIKKTSWNEDMHGEDTFDTIIKALYIPANTIPGLKMKIPIVGDKAKERWNKEKNGLTMHSLGKFPEKLKGKFYRVAIRPAMMYGTDCWPIKKNQARKLETAEMRMLRWMCGHTRLDRIRNEVFRERLQVANISDKVREGRLRWFGHVRRRSQLAPDLAALHLSEDMIYDRSQWRRRIKICACYWNVWSLVSRYVTGKPFPFKKFGSLLQAQQEATQYSAEFGKKEIPLKVTVFPKSSIKKKERIIEFKKNFSKTAKLPKEEIEEEKDFISLDELRIIWSKARSLSQDEFEIEHIYTEDKATKSLIVSCPGSSPEMVSLAFSVGLIKFIYHSPNLLEISLFFEGMKKAIKNFRKKISSARDANIFIKCTSTLPDWYQGRTFPSYHHLEFGIAKTRMVNPSKVKIDFPPVPAVTRKLVLVLVSAKVDGQEVHRIYWDGGSAVELMYEHCFMQLDKETRQQIKPHETSLIGFSGKQSLLWEKSLYP</sequence>
<comment type="subcellular location">
    <subcellularLocation>
        <location evidence="1">Host cell</location>
    </subcellularLocation>
</comment>
<dbReference type="EMBL" id="SZYD01000015">
    <property type="protein sequence ID" value="KAD3640381.1"/>
    <property type="molecule type" value="Genomic_DNA"/>
</dbReference>
<organism evidence="2 3">
    <name type="scientific">Mikania micrantha</name>
    <name type="common">bitter vine</name>
    <dbReference type="NCBI Taxonomy" id="192012"/>
    <lineage>
        <taxon>Eukaryota</taxon>
        <taxon>Viridiplantae</taxon>
        <taxon>Streptophyta</taxon>
        <taxon>Embryophyta</taxon>
        <taxon>Tracheophyta</taxon>
        <taxon>Spermatophyta</taxon>
        <taxon>Magnoliopsida</taxon>
        <taxon>eudicotyledons</taxon>
        <taxon>Gunneridae</taxon>
        <taxon>Pentapetalae</taxon>
        <taxon>asterids</taxon>
        <taxon>campanulids</taxon>
        <taxon>Asterales</taxon>
        <taxon>Asteraceae</taxon>
        <taxon>Asteroideae</taxon>
        <taxon>Heliantheae alliance</taxon>
        <taxon>Eupatorieae</taxon>
        <taxon>Mikania</taxon>
    </lineage>
</organism>
<dbReference type="Proteomes" id="UP000326396">
    <property type="component" value="Linkage Group LG5"/>
</dbReference>
<dbReference type="PANTHER" id="PTHR46238:SF8">
    <property type="entry name" value="ENDONUCLEASE_EXONUCLEASE_PHOSPHATASE DOMAIN-CONTAINING PROTEIN"/>
    <property type="match status" value="1"/>
</dbReference>
<evidence type="ECO:0000313" key="2">
    <source>
        <dbReference type="EMBL" id="KAD3640381.1"/>
    </source>
</evidence>
<reference evidence="2 3" key="1">
    <citation type="submission" date="2019-05" db="EMBL/GenBank/DDBJ databases">
        <title>Mikania micrantha, genome provides insights into the molecular mechanism of rapid growth.</title>
        <authorList>
            <person name="Liu B."/>
        </authorList>
    </citation>
    <scope>NUCLEOTIDE SEQUENCE [LARGE SCALE GENOMIC DNA]</scope>
    <source>
        <strain evidence="2">NLD-2019</strain>
        <tissue evidence="2">Leaf</tissue>
    </source>
</reference>
<evidence type="ECO:0000313" key="3">
    <source>
        <dbReference type="Proteomes" id="UP000326396"/>
    </source>
</evidence>
<proteinExistence type="predicted"/>
<dbReference type="PRINTS" id="PR00221">
    <property type="entry name" value="CAULIMOCOAT"/>
</dbReference>
<comment type="caution">
    <text evidence="2">The sequence shown here is derived from an EMBL/GenBank/DDBJ whole genome shotgun (WGS) entry which is preliminary data.</text>
</comment>
<accession>A0A5N6MJA8</accession>
<name>A0A5N6MJA8_9ASTR</name>
<dbReference type="InterPro" id="IPR001988">
    <property type="entry name" value="Caulimo_coat"/>
</dbReference>
<dbReference type="GO" id="GO:0005198">
    <property type="term" value="F:structural molecule activity"/>
    <property type="evidence" value="ECO:0007669"/>
    <property type="project" value="InterPro"/>
</dbReference>
<protein>
    <submittedName>
        <fullName evidence="2">Uncharacterized protein</fullName>
    </submittedName>
</protein>
<dbReference type="PANTHER" id="PTHR46238">
    <property type="entry name" value="REVERSE TRANSCRIPTASE DOMAIN-CONTAINING PROTEIN"/>
    <property type="match status" value="1"/>
</dbReference>
<gene>
    <name evidence="2" type="ORF">E3N88_29604</name>
</gene>
<evidence type="ECO:0000256" key="1">
    <source>
        <dbReference type="ARBA" id="ARBA00004340"/>
    </source>
</evidence>